<comment type="caution">
    <text evidence="3">The sequence shown here is derived from an EMBL/GenBank/DDBJ whole genome shotgun (WGS) entry which is preliminary data.</text>
</comment>
<dbReference type="AlphaFoldDB" id="A0A3E3AIX4"/>
<dbReference type="RefSeq" id="WP_003537463.1">
    <property type="nucleotide sequence ID" value="NZ_AP031443.1"/>
</dbReference>
<evidence type="ECO:0000313" key="4">
    <source>
        <dbReference type="Proteomes" id="UP000261032"/>
    </source>
</evidence>
<evidence type="ECO:0000313" key="2">
    <source>
        <dbReference type="EMBL" id="MDB7084011.1"/>
    </source>
</evidence>
<organism evidence="3 4">
    <name type="scientific">Thomasclavelia ramosa</name>
    <dbReference type="NCBI Taxonomy" id="1547"/>
    <lineage>
        <taxon>Bacteria</taxon>
        <taxon>Bacillati</taxon>
        <taxon>Bacillota</taxon>
        <taxon>Erysipelotrichia</taxon>
        <taxon>Erysipelotrichales</taxon>
        <taxon>Coprobacillaceae</taxon>
        <taxon>Thomasclavelia</taxon>
    </lineage>
</organism>
<dbReference type="EMBL" id="JAQLKE010000013">
    <property type="protein sequence ID" value="MDB7084011.1"/>
    <property type="molecule type" value="Genomic_DNA"/>
</dbReference>
<dbReference type="Proteomes" id="UP001211987">
    <property type="component" value="Unassembled WGS sequence"/>
</dbReference>
<name>A0A3E3AIX4_9FIRM</name>
<sequence>MNTKKINEQAIESLKTYFNEGKDLIKENVTPLTKDQIKAIVNEEIAHHEAKLHELNDLKQKIDLEAEEAFEKVFGKAKEEPKTHKLTTDEMAVKLQEEKEHQMDVANKLKEEKLSH</sequence>
<reference evidence="3 4" key="1">
    <citation type="submission" date="2018-08" db="EMBL/GenBank/DDBJ databases">
        <title>A genome reference for cultivated species of the human gut microbiota.</title>
        <authorList>
            <person name="Zou Y."/>
            <person name="Xue W."/>
            <person name="Luo G."/>
        </authorList>
    </citation>
    <scope>NUCLEOTIDE SEQUENCE [LARGE SCALE GENOMIC DNA]</scope>
    <source>
        <strain evidence="3 4">OM06-4</strain>
    </source>
</reference>
<dbReference type="GeneID" id="64195508"/>
<reference evidence="2" key="2">
    <citation type="submission" date="2023-01" db="EMBL/GenBank/DDBJ databases">
        <title>Human gut microbiome strain richness.</title>
        <authorList>
            <person name="Chen-Liaw A."/>
        </authorList>
    </citation>
    <scope>NUCLEOTIDE SEQUENCE</scope>
    <source>
        <strain evidence="2">1001217st2_G6_1001217B_191108</strain>
    </source>
</reference>
<evidence type="ECO:0000313" key="3">
    <source>
        <dbReference type="EMBL" id="RGD86516.1"/>
    </source>
</evidence>
<gene>
    <name evidence="3" type="ORF">DXB93_04945</name>
    <name evidence="2" type="ORF">PM738_09385</name>
</gene>
<dbReference type="Proteomes" id="UP000261032">
    <property type="component" value="Unassembled WGS sequence"/>
</dbReference>
<feature type="coiled-coil region" evidence="1">
    <location>
        <begin position="38"/>
        <end position="112"/>
    </location>
</feature>
<dbReference type="EMBL" id="QUSL01000005">
    <property type="protein sequence ID" value="RGD86516.1"/>
    <property type="molecule type" value="Genomic_DNA"/>
</dbReference>
<keyword evidence="1" id="KW-0175">Coiled coil</keyword>
<proteinExistence type="predicted"/>
<protein>
    <submittedName>
        <fullName evidence="3">Uncharacterized protein</fullName>
    </submittedName>
</protein>
<accession>A0A3E3AIX4</accession>
<evidence type="ECO:0000256" key="1">
    <source>
        <dbReference type="SAM" id="Coils"/>
    </source>
</evidence>